<feature type="compositionally biased region" description="Polar residues" evidence="1">
    <location>
        <begin position="67"/>
        <end position="77"/>
    </location>
</feature>
<feature type="region of interest" description="Disordered" evidence="1">
    <location>
        <begin position="1"/>
        <end position="77"/>
    </location>
</feature>
<reference evidence="2 3" key="1">
    <citation type="submission" date="2021-06" db="EMBL/GenBank/DDBJ databases">
        <authorList>
            <person name="Kallberg Y."/>
            <person name="Tangrot J."/>
            <person name="Rosling A."/>
        </authorList>
    </citation>
    <scope>NUCLEOTIDE SEQUENCE [LARGE SCALE GENOMIC DNA]</scope>
    <source>
        <strain evidence="2 3">120-4 pot B 10/14</strain>
    </source>
</reference>
<gene>
    <name evidence="2" type="ORF">GMARGA_LOCUS30225</name>
</gene>
<comment type="caution">
    <text evidence="2">The sequence shown here is derived from an EMBL/GenBank/DDBJ whole genome shotgun (WGS) entry which is preliminary data.</text>
</comment>
<feature type="non-terminal residue" evidence="2">
    <location>
        <position position="1"/>
    </location>
</feature>
<evidence type="ECO:0000313" key="2">
    <source>
        <dbReference type="EMBL" id="CAG8830161.1"/>
    </source>
</evidence>
<evidence type="ECO:0000313" key="3">
    <source>
        <dbReference type="Proteomes" id="UP000789901"/>
    </source>
</evidence>
<feature type="compositionally biased region" description="Acidic residues" evidence="1">
    <location>
        <begin position="22"/>
        <end position="35"/>
    </location>
</feature>
<name>A0ABN7WG45_GIGMA</name>
<dbReference type="Proteomes" id="UP000789901">
    <property type="component" value="Unassembled WGS sequence"/>
</dbReference>
<dbReference type="EMBL" id="CAJVQB010042168">
    <property type="protein sequence ID" value="CAG8830161.1"/>
    <property type="molecule type" value="Genomic_DNA"/>
</dbReference>
<accession>A0ABN7WG45</accession>
<feature type="compositionally biased region" description="Polar residues" evidence="1">
    <location>
        <begin position="1"/>
        <end position="10"/>
    </location>
</feature>
<sequence>IVNPGYPNSDTEPEIPPVEIDTTIDTETPEVDVSDIDPPPIEVEPPEVDVNDQDTEQDQDTRDNDTPPANLSTTRSI</sequence>
<proteinExistence type="predicted"/>
<protein>
    <submittedName>
        <fullName evidence="2">26642_t:CDS:1</fullName>
    </submittedName>
</protein>
<evidence type="ECO:0000256" key="1">
    <source>
        <dbReference type="SAM" id="MobiDB-lite"/>
    </source>
</evidence>
<feature type="compositionally biased region" description="Acidic residues" evidence="1">
    <location>
        <begin position="44"/>
        <end position="58"/>
    </location>
</feature>
<organism evidence="2 3">
    <name type="scientific">Gigaspora margarita</name>
    <dbReference type="NCBI Taxonomy" id="4874"/>
    <lineage>
        <taxon>Eukaryota</taxon>
        <taxon>Fungi</taxon>
        <taxon>Fungi incertae sedis</taxon>
        <taxon>Mucoromycota</taxon>
        <taxon>Glomeromycotina</taxon>
        <taxon>Glomeromycetes</taxon>
        <taxon>Diversisporales</taxon>
        <taxon>Gigasporaceae</taxon>
        <taxon>Gigaspora</taxon>
    </lineage>
</organism>
<keyword evidence="3" id="KW-1185">Reference proteome</keyword>